<dbReference type="InterPro" id="IPR012347">
    <property type="entry name" value="Ferritin-like"/>
</dbReference>
<accession>A0A8S5TDB6</accession>
<dbReference type="InterPro" id="IPR009078">
    <property type="entry name" value="Ferritin-like_SF"/>
</dbReference>
<dbReference type="Gene3D" id="1.20.1260.10">
    <property type="match status" value="1"/>
</dbReference>
<reference evidence="2" key="1">
    <citation type="journal article" date="2021" name="Proc. Natl. Acad. Sci. U.S.A.">
        <title>A Catalog of Tens of Thousands of Viruses from Human Metagenomes Reveals Hidden Associations with Chronic Diseases.</title>
        <authorList>
            <person name="Tisza M.J."/>
            <person name="Buck C.B."/>
        </authorList>
    </citation>
    <scope>NUCLEOTIDE SEQUENCE</scope>
    <source>
        <strain evidence="2">CtNZc11</strain>
    </source>
</reference>
<dbReference type="InterPro" id="IPR007760">
    <property type="entry name" value="Mn_catalase"/>
</dbReference>
<name>A0A8S5TDB6_9CAUD</name>
<organism evidence="2">
    <name type="scientific">Siphoviridae sp. ctNZc11</name>
    <dbReference type="NCBI Taxonomy" id="2827858"/>
    <lineage>
        <taxon>Viruses</taxon>
        <taxon>Duplodnaviria</taxon>
        <taxon>Heunggongvirae</taxon>
        <taxon>Uroviricota</taxon>
        <taxon>Caudoviricetes</taxon>
    </lineage>
</organism>
<dbReference type="InterPro" id="IPR039377">
    <property type="entry name" value="Mn_catalase_dom"/>
</dbReference>
<evidence type="ECO:0000256" key="1">
    <source>
        <dbReference type="ARBA" id="ARBA00007644"/>
    </source>
</evidence>
<dbReference type="EMBL" id="BK032797">
    <property type="protein sequence ID" value="DAF60754.1"/>
    <property type="molecule type" value="Genomic_DNA"/>
</dbReference>
<comment type="similarity">
    <text evidence="1">Belongs to the manganese catalase family.</text>
</comment>
<protein>
    <submittedName>
        <fullName evidence="2">Mn-containing catalase</fullName>
    </submittedName>
</protein>
<dbReference type="CDD" id="cd01051">
    <property type="entry name" value="Mn_catalase"/>
    <property type="match status" value="1"/>
</dbReference>
<dbReference type="SUPFAM" id="SSF47240">
    <property type="entry name" value="Ferritin-like"/>
    <property type="match status" value="1"/>
</dbReference>
<dbReference type="Pfam" id="PF05067">
    <property type="entry name" value="Mn_catalase"/>
    <property type="match status" value="1"/>
</dbReference>
<sequence>MINKTLKWFSRIEIKKMDNTYFEVKVMFKYEGRYLCPVKVDRPNPNYAALLQEQLGGPQGELKAAMQYFAQSFRIKDKEIRDLFLDIATEELSHLEMIAQLINLLNGENPNANEADIGSVEAHVLTGLTPMLANASGYLWTAAYVNETGDLAADILSNIASEQRAKVVYQNLYRQIDDSGVRETIDFLLNREEAHNTMFRQAFNKIQDSAESQKDWGVTRDSLIYFDLSDLDGQNFNPNDVPPSFNLDKF</sequence>
<proteinExistence type="inferred from homology"/>
<evidence type="ECO:0000313" key="2">
    <source>
        <dbReference type="EMBL" id="DAF60754.1"/>
    </source>
</evidence>